<accession>R2QKR0</accession>
<dbReference type="GO" id="GO:0004519">
    <property type="term" value="F:endonuclease activity"/>
    <property type="evidence" value="ECO:0007669"/>
    <property type="project" value="UniProtKB-KW"/>
</dbReference>
<evidence type="ECO:0000313" key="11">
    <source>
        <dbReference type="Proteomes" id="UP000014157"/>
    </source>
</evidence>
<dbReference type="GO" id="GO:0016787">
    <property type="term" value="F:hydrolase activity"/>
    <property type="evidence" value="ECO:0007669"/>
    <property type="project" value="UniProtKB-KW"/>
</dbReference>
<reference evidence="8 10" key="1">
    <citation type="submission" date="2013-02" db="EMBL/GenBank/DDBJ databases">
        <title>The Genome Sequence of Enterococcus moraviensis BAA-383.</title>
        <authorList>
            <consortium name="The Broad Institute Genome Sequencing Platform"/>
            <consortium name="The Broad Institute Genome Sequencing Center for Infectious Disease"/>
            <person name="Earl A.M."/>
            <person name="Gilmore M.S."/>
            <person name="Lebreton F."/>
            <person name="Walker B."/>
            <person name="Young S.K."/>
            <person name="Zeng Q."/>
            <person name="Gargeya S."/>
            <person name="Fitzgerald M."/>
            <person name="Haas B."/>
            <person name="Abouelleil A."/>
            <person name="Alvarado L."/>
            <person name="Arachchi H.M."/>
            <person name="Berlin A.M."/>
            <person name="Chapman S.B."/>
            <person name="Dewar J."/>
            <person name="Goldberg J."/>
            <person name="Griggs A."/>
            <person name="Gujja S."/>
            <person name="Hansen M."/>
            <person name="Howarth C."/>
            <person name="Imamovic A."/>
            <person name="Larimer J."/>
            <person name="McCowan C."/>
            <person name="Murphy C."/>
            <person name="Neiman D."/>
            <person name="Pearson M."/>
            <person name="Priest M."/>
            <person name="Roberts A."/>
            <person name="Saif S."/>
            <person name="Shea T."/>
            <person name="Sisk P."/>
            <person name="Sykes S."/>
            <person name="Wortman J."/>
            <person name="Nusbaum C."/>
            <person name="Birren B."/>
        </authorList>
    </citation>
    <scope>NUCLEOTIDE SEQUENCE [LARGE SCALE GENOMIC DNA]</scope>
    <source>
        <strain evidence="8 10">ATCC BAA-383</strain>
    </source>
</reference>
<evidence type="ECO:0000256" key="1">
    <source>
        <dbReference type="ARBA" id="ARBA00006620"/>
    </source>
</evidence>
<dbReference type="GO" id="GO:0003729">
    <property type="term" value="F:mRNA binding"/>
    <property type="evidence" value="ECO:0007669"/>
    <property type="project" value="InterPro"/>
</dbReference>
<evidence type="ECO:0000256" key="2">
    <source>
        <dbReference type="ARBA" id="ARBA00022649"/>
    </source>
</evidence>
<dbReference type="Proteomes" id="UP000013781">
    <property type="component" value="Unassembled WGS sequence"/>
</dbReference>
<comment type="caution">
    <text evidence="8">The sequence shown here is derived from an EMBL/GenBank/DDBJ whole genome shotgun (WGS) entry which is preliminary data.</text>
</comment>
<evidence type="ECO:0008006" key="12">
    <source>
        <dbReference type="Google" id="ProtNLM"/>
    </source>
</evidence>
<dbReference type="RefSeq" id="WP_010766509.1">
    <property type="nucleotide sequence ID" value="NZ_ASWB01000003.1"/>
</dbReference>
<dbReference type="EMBL" id="AJAS01000026">
    <property type="protein sequence ID" value="EOH95773.1"/>
    <property type="molecule type" value="Genomic_DNA"/>
</dbReference>
<dbReference type="HOGENOM" id="CLU_164851_6_2_9"/>
<gene>
    <name evidence="9" type="ORF">I586_02531</name>
    <name evidence="8" type="ORF">UAY_03199</name>
</gene>
<keyword evidence="2" id="KW-1277">Toxin-antitoxin system</keyword>
<evidence type="ECO:0000313" key="9">
    <source>
        <dbReference type="EMBL" id="EOT66260.1"/>
    </source>
</evidence>
<dbReference type="eggNOG" id="COG1724">
    <property type="taxonomic scope" value="Bacteria"/>
</dbReference>
<evidence type="ECO:0000256" key="5">
    <source>
        <dbReference type="ARBA" id="ARBA00022801"/>
    </source>
</evidence>
<keyword evidence="5" id="KW-0378">Hydrolase</keyword>
<evidence type="ECO:0000313" key="8">
    <source>
        <dbReference type="EMBL" id="EOH95773.1"/>
    </source>
</evidence>
<keyword evidence="6" id="KW-0694">RNA-binding</keyword>
<dbReference type="Gene3D" id="3.30.920.30">
    <property type="entry name" value="Hypothetical protein"/>
    <property type="match status" value="1"/>
</dbReference>
<proteinExistence type="inferred from homology"/>
<evidence type="ECO:0000256" key="3">
    <source>
        <dbReference type="ARBA" id="ARBA00022722"/>
    </source>
</evidence>
<evidence type="ECO:0000256" key="4">
    <source>
        <dbReference type="ARBA" id="ARBA00022759"/>
    </source>
</evidence>
<name>R2QKR0_9ENTE</name>
<keyword evidence="11" id="KW-1185">Reference proteome</keyword>
<organism evidence="8 10">
    <name type="scientific">Enterococcus moraviensis ATCC BAA-383</name>
    <dbReference type="NCBI Taxonomy" id="1158609"/>
    <lineage>
        <taxon>Bacteria</taxon>
        <taxon>Bacillati</taxon>
        <taxon>Bacillota</taxon>
        <taxon>Bacilli</taxon>
        <taxon>Lactobacillales</taxon>
        <taxon>Enterococcaceae</taxon>
        <taxon>Enterococcus</taxon>
    </lineage>
</organism>
<protein>
    <recommendedName>
        <fullName evidence="12">HicA family toxin-antitoxin system, toxin component</fullName>
    </recommendedName>
</protein>
<keyword evidence="3" id="KW-0540">Nuclease</keyword>
<reference evidence="9 11" key="2">
    <citation type="submission" date="2013-03" db="EMBL/GenBank/DDBJ databases">
        <title>The Genome Sequence of Enterococcus moraviensis BAA-383 (PacBio/Illumina hybrid assembly).</title>
        <authorList>
            <consortium name="The Broad Institute Genomics Platform"/>
            <consortium name="The Broad Institute Genome Sequencing Center for Infectious Disease"/>
            <person name="Earl A."/>
            <person name="Russ C."/>
            <person name="Gilmore M."/>
            <person name="Surin D."/>
            <person name="Walker B."/>
            <person name="Young S."/>
            <person name="Zeng Q."/>
            <person name="Gargeya S."/>
            <person name="Fitzgerald M."/>
            <person name="Haas B."/>
            <person name="Abouelleil A."/>
            <person name="Allen A.W."/>
            <person name="Alvarado L."/>
            <person name="Arachchi H.M."/>
            <person name="Berlin A.M."/>
            <person name="Chapman S.B."/>
            <person name="Gainer-Dewar J."/>
            <person name="Goldberg J."/>
            <person name="Griggs A."/>
            <person name="Gujja S."/>
            <person name="Hansen M."/>
            <person name="Howarth C."/>
            <person name="Imamovic A."/>
            <person name="Ireland A."/>
            <person name="Larimer J."/>
            <person name="McCowan C."/>
            <person name="Murphy C."/>
            <person name="Pearson M."/>
            <person name="Poon T.W."/>
            <person name="Priest M."/>
            <person name="Roberts A."/>
            <person name="Saif S."/>
            <person name="Shea T."/>
            <person name="Sisk P."/>
            <person name="Sykes S."/>
            <person name="Wortman J."/>
            <person name="Nusbaum C."/>
            <person name="Birren B."/>
        </authorList>
    </citation>
    <scope>NUCLEOTIDE SEQUENCE [LARGE SCALE GENOMIC DNA]</scope>
    <source>
        <strain evidence="9 11">ATCC BAA-383</strain>
    </source>
</reference>
<dbReference type="SUPFAM" id="SSF54786">
    <property type="entry name" value="YcfA/nrd intein domain"/>
    <property type="match status" value="1"/>
</dbReference>
<dbReference type="InterPro" id="IPR038570">
    <property type="entry name" value="HicA_sf"/>
</dbReference>
<evidence type="ECO:0000256" key="7">
    <source>
        <dbReference type="ARBA" id="ARBA00023016"/>
    </source>
</evidence>
<evidence type="ECO:0000313" key="10">
    <source>
        <dbReference type="Proteomes" id="UP000013781"/>
    </source>
</evidence>
<sequence>MPKSAREIVKILKKNGFVKTDQNGSHVKMYNPITHHTTIVPMHTGDVPIGTENAIWKQAGLK</sequence>
<dbReference type="Pfam" id="PF07927">
    <property type="entry name" value="HicA_toxin"/>
    <property type="match status" value="1"/>
</dbReference>
<keyword evidence="4" id="KW-0255">Endonuclease</keyword>
<dbReference type="OrthoDB" id="286048at2"/>
<dbReference type="InterPro" id="IPR012933">
    <property type="entry name" value="HicA_mRNA_interferase"/>
</dbReference>
<dbReference type="Proteomes" id="UP000014157">
    <property type="component" value="Unassembled WGS sequence"/>
</dbReference>
<evidence type="ECO:0000256" key="6">
    <source>
        <dbReference type="ARBA" id="ARBA00022884"/>
    </source>
</evidence>
<keyword evidence="7" id="KW-0346">Stress response</keyword>
<dbReference type="AlphaFoldDB" id="R2QKR0"/>
<comment type="similarity">
    <text evidence="1">Belongs to the HicA mRNA interferase family.</text>
</comment>
<dbReference type="EMBL" id="ASWB01000003">
    <property type="protein sequence ID" value="EOT66260.1"/>
    <property type="molecule type" value="Genomic_DNA"/>
</dbReference>